<keyword evidence="1 2" id="KW-0694">RNA-binding</keyword>
<dbReference type="PANTHER" id="PTHR16105:SF0">
    <property type="entry name" value="RNA-BINDING REGION-CONTAINING PROTEIN 3"/>
    <property type="match status" value="1"/>
</dbReference>
<feature type="domain" description="RRM" evidence="4">
    <location>
        <begin position="49"/>
        <end position="128"/>
    </location>
</feature>
<dbReference type="InterPro" id="IPR012677">
    <property type="entry name" value="Nucleotide-bd_a/b_plait_sf"/>
</dbReference>
<dbReference type="PANTHER" id="PTHR16105">
    <property type="entry name" value="RNA-BINDING REGION-CONTAINING PROTEIN 3"/>
    <property type="match status" value="1"/>
</dbReference>
<evidence type="ECO:0000313" key="5">
    <source>
        <dbReference type="EMBL" id="KAJ2843558.1"/>
    </source>
</evidence>
<evidence type="ECO:0000313" key="6">
    <source>
        <dbReference type="Proteomes" id="UP001139887"/>
    </source>
</evidence>
<dbReference type="CDD" id="cd12246">
    <property type="entry name" value="RRM1_U1A_like"/>
    <property type="match status" value="1"/>
</dbReference>
<dbReference type="InterPro" id="IPR045164">
    <property type="entry name" value="RBM41/RNPC3"/>
</dbReference>
<comment type="caution">
    <text evidence="5">The sequence shown here is derived from an EMBL/GenBank/DDBJ whole genome shotgun (WGS) entry which is preliminary data.</text>
</comment>
<dbReference type="Proteomes" id="UP001139887">
    <property type="component" value="Unassembled WGS sequence"/>
</dbReference>
<dbReference type="Gene3D" id="3.30.70.330">
    <property type="match status" value="2"/>
</dbReference>
<dbReference type="InterPro" id="IPR000504">
    <property type="entry name" value="RRM_dom"/>
</dbReference>
<dbReference type="InterPro" id="IPR035979">
    <property type="entry name" value="RBD_domain_sf"/>
</dbReference>
<dbReference type="GO" id="GO:0005689">
    <property type="term" value="C:U12-type spliceosomal complex"/>
    <property type="evidence" value="ECO:0007669"/>
    <property type="project" value="TreeGrafter"/>
</dbReference>
<dbReference type="SUPFAM" id="SSF54928">
    <property type="entry name" value="RNA-binding domain, RBD"/>
    <property type="match status" value="2"/>
</dbReference>
<feature type="compositionally biased region" description="Pro residues" evidence="3">
    <location>
        <begin position="10"/>
        <end position="31"/>
    </location>
</feature>
<dbReference type="AlphaFoldDB" id="A0A9W8I8K1"/>
<accession>A0A9W8I8K1</accession>
<dbReference type="PROSITE" id="PS50102">
    <property type="entry name" value="RRM"/>
    <property type="match status" value="1"/>
</dbReference>
<evidence type="ECO:0000256" key="2">
    <source>
        <dbReference type="PROSITE-ProRule" id="PRU00176"/>
    </source>
</evidence>
<gene>
    <name evidence="5" type="ORF">IWW36_005522</name>
</gene>
<dbReference type="OrthoDB" id="277802at2759"/>
<evidence type="ECO:0000256" key="1">
    <source>
        <dbReference type="ARBA" id="ARBA00022884"/>
    </source>
</evidence>
<feature type="non-terminal residue" evidence="5">
    <location>
        <position position="209"/>
    </location>
</feature>
<feature type="region of interest" description="Disordered" evidence="3">
    <location>
        <begin position="1"/>
        <end position="46"/>
    </location>
</feature>
<dbReference type="GO" id="GO:0030626">
    <property type="term" value="F:U12 snRNA binding"/>
    <property type="evidence" value="ECO:0007669"/>
    <property type="project" value="TreeGrafter"/>
</dbReference>
<organism evidence="5 6">
    <name type="scientific">Coemansia brasiliensis</name>
    <dbReference type="NCBI Taxonomy" id="2650707"/>
    <lineage>
        <taxon>Eukaryota</taxon>
        <taxon>Fungi</taxon>
        <taxon>Fungi incertae sedis</taxon>
        <taxon>Zoopagomycota</taxon>
        <taxon>Kickxellomycotina</taxon>
        <taxon>Kickxellomycetes</taxon>
        <taxon>Kickxellales</taxon>
        <taxon>Kickxellaceae</taxon>
        <taxon>Coemansia</taxon>
    </lineage>
</organism>
<dbReference type="FunFam" id="3.30.70.330:FF:000039">
    <property type="entry name" value="U1 small nuclear ribonucleoprotein A"/>
    <property type="match status" value="1"/>
</dbReference>
<evidence type="ECO:0000259" key="4">
    <source>
        <dbReference type="PROSITE" id="PS50102"/>
    </source>
</evidence>
<reference evidence="5" key="1">
    <citation type="submission" date="2022-07" db="EMBL/GenBank/DDBJ databases">
        <title>Phylogenomic reconstructions and comparative analyses of Kickxellomycotina fungi.</title>
        <authorList>
            <person name="Reynolds N.K."/>
            <person name="Stajich J.E."/>
            <person name="Barry K."/>
            <person name="Grigoriev I.V."/>
            <person name="Crous P."/>
            <person name="Smith M.E."/>
        </authorList>
    </citation>
    <scope>NUCLEOTIDE SEQUENCE</scope>
    <source>
        <strain evidence="5">NRRL 1566</strain>
    </source>
</reference>
<dbReference type="Pfam" id="PF00076">
    <property type="entry name" value="RRM_1"/>
    <property type="match status" value="1"/>
</dbReference>
<evidence type="ECO:0000256" key="3">
    <source>
        <dbReference type="SAM" id="MobiDB-lite"/>
    </source>
</evidence>
<dbReference type="GO" id="GO:0000398">
    <property type="term" value="P:mRNA splicing, via spliceosome"/>
    <property type="evidence" value="ECO:0007669"/>
    <property type="project" value="TreeGrafter"/>
</dbReference>
<protein>
    <recommendedName>
        <fullName evidence="4">RRM domain-containing protein</fullName>
    </recommendedName>
</protein>
<name>A0A9W8I8K1_9FUNG</name>
<dbReference type="EMBL" id="JANBUW010001371">
    <property type="protein sequence ID" value="KAJ2843558.1"/>
    <property type="molecule type" value="Genomic_DNA"/>
</dbReference>
<proteinExistence type="predicted"/>
<keyword evidence="6" id="KW-1185">Reference proteome</keyword>
<dbReference type="SMART" id="SM00360">
    <property type="entry name" value="RRM"/>
    <property type="match status" value="1"/>
</dbReference>
<dbReference type="GO" id="GO:0097157">
    <property type="term" value="F:pre-mRNA intronic binding"/>
    <property type="evidence" value="ECO:0007669"/>
    <property type="project" value="TreeGrafter"/>
</dbReference>
<sequence length="209" mass="23761">MSFQPTESRYPPPGFMPPGPYGPLAPPPMMPVKPKIRHPNRPPCTTPSKTLYIRNLNEKIKIPVLIKALQALFETYGPILEIRARHSIRMRGQAFIVYESLDDAVKAHDEVQGFLLFTKPMFIEYSRMPSEVTIKQDGGDLEAFNEERQKQALKSKQQHEAKSNELPNKILFLQGVPPGVEEKEIEQAFSGFQGFVEVRWVSVKPDVAF</sequence>